<evidence type="ECO:0000256" key="1">
    <source>
        <dbReference type="ARBA" id="ARBA00004141"/>
    </source>
</evidence>
<feature type="compositionally biased region" description="Acidic residues" evidence="12">
    <location>
        <begin position="147"/>
        <end position="157"/>
    </location>
</feature>
<reference evidence="16 17" key="1">
    <citation type="submission" date="2018-09" db="EMBL/GenBank/DDBJ databases">
        <title>Genomic investigation of the strawberry pathogen Phytophthora fragariae indicates pathogenicity is determined by transcriptional variation in three key races.</title>
        <authorList>
            <person name="Adams T.M."/>
            <person name="Armitage A.D."/>
            <person name="Sobczyk M.K."/>
            <person name="Bates H.J."/>
            <person name="Dunwell J.M."/>
            <person name="Nellist C.F."/>
            <person name="Harrison R.J."/>
        </authorList>
    </citation>
    <scope>NUCLEOTIDE SEQUENCE [LARGE SCALE GENOMIC DNA]</scope>
    <source>
        <strain evidence="15 16">SCRP249</strain>
        <strain evidence="14 17">SCRP324</strain>
    </source>
</reference>
<evidence type="ECO:0000256" key="3">
    <source>
        <dbReference type="ARBA" id="ARBA00022538"/>
    </source>
</evidence>
<dbReference type="FunFam" id="1.10.287.70:FF:000123">
    <property type="entry name" value="Potassium channel KAT3"/>
    <property type="match status" value="1"/>
</dbReference>
<keyword evidence="10" id="KW-0472">Membrane</keyword>
<keyword evidence="2" id="KW-0813">Transport</keyword>
<feature type="region of interest" description="Disordered" evidence="12">
    <location>
        <begin position="136"/>
        <end position="168"/>
    </location>
</feature>
<keyword evidence="3" id="KW-0633">Potassium transport</keyword>
<dbReference type="CDD" id="cd00038">
    <property type="entry name" value="CAP_ED"/>
    <property type="match status" value="1"/>
</dbReference>
<dbReference type="GO" id="GO:0042391">
    <property type="term" value="P:regulation of membrane potential"/>
    <property type="evidence" value="ECO:0007669"/>
    <property type="project" value="TreeGrafter"/>
</dbReference>
<feature type="region of interest" description="Disordered" evidence="12">
    <location>
        <begin position="1"/>
        <end position="35"/>
    </location>
</feature>
<dbReference type="InterPro" id="IPR005821">
    <property type="entry name" value="Ion_trans_dom"/>
</dbReference>
<dbReference type="EMBL" id="QXFU01000928">
    <property type="protein sequence ID" value="KAE9015954.1"/>
    <property type="molecule type" value="Genomic_DNA"/>
</dbReference>
<evidence type="ECO:0000313" key="17">
    <source>
        <dbReference type="Proteomes" id="UP000435112"/>
    </source>
</evidence>
<dbReference type="Pfam" id="PF00520">
    <property type="entry name" value="Ion_trans"/>
    <property type="match status" value="1"/>
</dbReference>
<dbReference type="Gene3D" id="1.10.287.630">
    <property type="entry name" value="Helix hairpin bin"/>
    <property type="match status" value="1"/>
</dbReference>
<evidence type="ECO:0000256" key="10">
    <source>
        <dbReference type="ARBA" id="ARBA00023136"/>
    </source>
</evidence>
<keyword evidence="8" id="KW-1133">Transmembrane helix</keyword>
<dbReference type="InterPro" id="IPR018488">
    <property type="entry name" value="cNMP-bd_CS"/>
</dbReference>
<feature type="compositionally biased region" description="Basic and acidic residues" evidence="12">
    <location>
        <begin position="136"/>
        <end position="146"/>
    </location>
</feature>
<dbReference type="AlphaFoldDB" id="A0A6A3LIK8"/>
<dbReference type="EMBL" id="QXFV01000977">
    <property type="protein sequence ID" value="KAE9019206.1"/>
    <property type="molecule type" value="Genomic_DNA"/>
</dbReference>
<evidence type="ECO:0000256" key="5">
    <source>
        <dbReference type="ARBA" id="ARBA00022826"/>
    </source>
</evidence>
<evidence type="ECO:0000259" key="13">
    <source>
        <dbReference type="PROSITE" id="PS50042"/>
    </source>
</evidence>
<evidence type="ECO:0000256" key="12">
    <source>
        <dbReference type="SAM" id="MobiDB-lite"/>
    </source>
</evidence>
<dbReference type="PROSITE" id="PS00889">
    <property type="entry name" value="CNMP_BINDING_2"/>
    <property type="match status" value="1"/>
</dbReference>
<feature type="domain" description="Cyclic nucleotide-binding" evidence="13">
    <location>
        <begin position="554"/>
        <end position="653"/>
    </location>
</feature>
<keyword evidence="4" id="KW-0812">Transmembrane</keyword>
<evidence type="ECO:0000256" key="7">
    <source>
        <dbReference type="ARBA" id="ARBA00022958"/>
    </source>
</evidence>
<evidence type="ECO:0000256" key="9">
    <source>
        <dbReference type="ARBA" id="ARBA00023065"/>
    </source>
</evidence>
<keyword evidence="7" id="KW-0630">Potassium</keyword>
<evidence type="ECO:0000256" key="4">
    <source>
        <dbReference type="ARBA" id="ARBA00022692"/>
    </source>
</evidence>
<protein>
    <recommendedName>
        <fullName evidence="13">Cyclic nucleotide-binding domain-containing protein</fullName>
    </recommendedName>
</protein>
<evidence type="ECO:0000256" key="6">
    <source>
        <dbReference type="ARBA" id="ARBA00022882"/>
    </source>
</evidence>
<feature type="compositionally biased region" description="Basic and acidic residues" evidence="12">
    <location>
        <begin position="13"/>
        <end position="34"/>
    </location>
</feature>
<organism evidence="15 16">
    <name type="scientific">Phytophthora rubi</name>
    <dbReference type="NCBI Taxonomy" id="129364"/>
    <lineage>
        <taxon>Eukaryota</taxon>
        <taxon>Sar</taxon>
        <taxon>Stramenopiles</taxon>
        <taxon>Oomycota</taxon>
        <taxon>Peronosporomycetes</taxon>
        <taxon>Peronosporales</taxon>
        <taxon>Peronosporaceae</taxon>
        <taxon>Phytophthora</taxon>
    </lineage>
</organism>
<dbReference type="PROSITE" id="PS50042">
    <property type="entry name" value="CNMP_BINDING_3"/>
    <property type="match status" value="1"/>
</dbReference>
<proteinExistence type="predicted"/>
<dbReference type="InterPro" id="IPR018490">
    <property type="entry name" value="cNMP-bd_dom_sf"/>
</dbReference>
<keyword evidence="11" id="KW-0407">Ion channel</keyword>
<dbReference type="OrthoDB" id="421226at2759"/>
<keyword evidence="6" id="KW-0851">Voltage-gated channel</keyword>
<evidence type="ECO:0000313" key="16">
    <source>
        <dbReference type="Proteomes" id="UP000429607"/>
    </source>
</evidence>
<evidence type="ECO:0000313" key="15">
    <source>
        <dbReference type="EMBL" id="KAE9019206.1"/>
    </source>
</evidence>
<dbReference type="Gene3D" id="2.60.120.10">
    <property type="entry name" value="Jelly Rolls"/>
    <property type="match status" value="1"/>
</dbReference>
<dbReference type="Pfam" id="PF00027">
    <property type="entry name" value="cNMP_binding"/>
    <property type="match status" value="1"/>
</dbReference>
<dbReference type="SUPFAM" id="SSF81324">
    <property type="entry name" value="Voltage-gated potassium channels"/>
    <property type="match status" value="1"/>
</dbReference>
<dbReference type="PANTHER" id="PTHR10217:SF435">
    <property type="entry name" value="POTASSIUM VOLTAGE-GATED CHANNEL PROTEIN EAG"/>
    <property type="match status" value="1"/>
</dbReference>
<dbReference type="GO" id="GO:0034702">
    <property type="term" value="C:monoatomic ion channel complex"/>
    <property type="evidence" value="ECO:0007669"/>
    <property type="project" value="UniProtKB-KW"/>
</dbReference>
<evidence type="ECO:0000313" key="14">
    <source>
        <dbReference type="EMBL" id="KAE9015954.1"/>
    </source>
</evidence>
<dbReference type="GO" id="GO:0005886">
    <property type="term" value="C:plasma membrane"/>
    <property type="evidence" value="ECO:0007669"/>
    <property type="project" value="TreeGrafter"/>
</dbReference>
<dbReference type="Proteomes" id="UP000429607">
    <property type="component" value="Unassembled WGS sequence"/>
</dbReference>
<name>A0A6A3LIK8_9STRA</name>
<dbReference type="PANTHER" id="PTHR10217">
    <property type="entry name" value="VOLTAGE AND LIGAND GATED POTASSIUM CHANNEL"/>
    <property type="match status" value="1"/>
</dbReference>
<keyword evidence="5" id="KW-0631">Potassium channel</keyword>
<dbReference type="PRINTS" id="PR01463">
    <property type="entry name" value="EAGCHANLFMLY"/>
</dbReference>
<dbReference type="SMART" id="SM00100">
    <property type="entry name" value="cNMP"/>
    <property type="match status" value="1"/>
</dbReference>
<dbReference type="InterPro" id="IPR050818">
    <property type="entry name" value="KCNH_animal-type"/>
</dbReference>
<gene>
    <name evidence="15" type="ORF">PR001_g13936</name>
    <name evidence="14" type="ORF">PR002_g13789</name>
</gene>
<dbReference type="SUPFAM" id="SSF51206">
    <property type="entry name" value="cAMP-binding domain-like"/>
    <property type="match status" value="1"/>
</dbReference>
<comment type="subcellular location">
    <subcellularLocation>
        <location evidence="1">Membrane</location>
        <topology evidence="1">Multi-pass membrane protein</topology>
    </subcellularLocation>
</comment>
<sequence>MADSIGVQLSDKSQPRNESDGRNSNKRKSYDQAKHLVRKGSAHLLQILDSSKPSPTELDLDLDAFYYSRLRRRTQFAQQISNTLLAAGISTDAAAAGAEEAASPSKKRAIGMTLSPGEEYENYQKMQATIMGEDRITEDGMDAARTEDDDDDEEEEPLPPIAPNIKGPSLKRFVSSKAKIPSDDAAEREELRRAAGVTIRAAPSRRNIALHTERTIRGKEDLVRPTTRMIDPLGRFRLVWDLLSISFIFYNAIVLPFKASFDVNAQDNPFETFLDAFFLLDIILTFNTAIEKDGSIRYNRQLVTERYLRTWFIVDLTAALPYGYIFTENGNYSAKLRKSIKLLRLIRLLRLLRISRIVRRIQNAVFIRSTLSSLMKYCLMVIFINHWFSCTFHAIGDSDIEHSWIKVQGLEEPNANKWDRYVAALYVSVQTLSTIGFGDISAQSPNERLFCVFAMIVGGGFFAYGITNIVELVSSLTIQETHFRQKIDEVNEYMSARELPAKLRMEIREFYHNTRQSRESKLNSEQQILNDLSSKLRSKIALSINDQFLRKFPFFTGSEPNFLMELALNMRVIHFAPLEDAIIEGEFGHEMFFIFRGAVEIVKQNVRVGILGENQYFGEMAILSPDNRRTATVRTLCFCELRMLSRARFLEALALFPAMQPKMAQIAQCRATSKPEPANEKQKQKLSQFSGSNIIATAAAALSLSPPTTKPEPKSSTAGRLHVVTPAPATAAGESSTATTSAKVAQATTSMTKDAVTPPPLRSTIAFQPPSPTRHSSAARLPLEQRPSERFTAHLRAPTSMRINSNVRRSSANLGAAGVSAGMSIMINEVSSLLEEATRRQDLLLNHVLRLKKDLDAIRKPERHRIERRASENLSDLVANGHQMS</sequence>
<evidence type="ECO:0000256" key="11">
    <source>
        <dbReference type="ARBA" id="ARBA00023303"/>
    </source>
</evidence>
<evidence type="ECO:0000256" key="2">
    <source>
        <dbReference type="ARBA" id="ARBA00022448"/>
    </source>
</evidence>
<accession>A0A6A3LIK8</accession>
<dbReference type="InterPro" id="IPR014710">
    <property type="entry name" value="RmlC-like_jellyroll"/>
</dbReference>
<dbReference type="Gene3D" id="1.10.287.70">
    <property type="match status" value="1"/>
</dbReference>
<evidence type="ECO:0000256" key="8">
    <source>
        <dbReference type="ARBA" id="ARBA00022989"/>
    </source>
</evidence>
<comment type="caution">
    <text evidence="15">The sequence shown here is derived from an EMBL/GenBank/DDBJ whole genome shotgun (WGS) entry which is preliminary data.</text>
</comment>
<keyword evidence="9" id="KW-0406">Ion transport</keyword>
<dbReference type="GO" id="GO:0005249">
    <property type="term" value="F:voltage-gated potassium channel activity"/>
    <property type="evidence" value="ECO:0007669"/>
    <property type="project" value="InterPro"/>
</dbReference>
<dbReference type="InterPro" id="IPR000595">
    <property type="entry name" value="cNMP-bd_dom"/>
</dbReference>
<dbReference type="Proteomes" id="UP000435112">
    <property type="component" value="Unassembled WGS sequence"/>
</dbReference>
<dbReference type="InterPro" id="IPR003938">
    <property type="entry name" value="K_chnl_volt-dep_EAG/ELK/ERG"/>
</dbReference>